<dbReference type="GO" id="GO:0006139">
    <property type="term" value="P:nucleobase-containing compound metabolic process"/>
    <property type="evidence" value="ECO:0007669"/>
    <property type="project" value="InterPro"/>
</dbReference>
<dbReference type="InterPro" id="IPR012337">
    <property type="entry name" value="RNaseH-like_sf"/>
</dbReference>
<protein>
    <recommendedName>
        <fullName evidence="1">3'-5' exonuclease domain-containing protein</fullName>
    </recommendedName>
</protein>
<evidence type="ECO:0000259" key="1">
    <source>
        <dbReference type="Pfam" id="PF01612"/>
    </source>
</evidence>
<dbReference type="InterPro" id="IPR036397">
    <property type="entry name" value="RNaseH_sf"/>
</dbReference>
<dbReference type="SUPFAM" id="SSF53098">
    <property type="entry name" value="Ribonuclease H-like"/>
    <property type="match status" value="1"/>
</dbReference>
<dbReference type="EMBL" id="LAZR01069543">
    <property type="protein sequence ID" value="KKK47511.1"/>
    <property type="molecule type" value="Genomic_DNA"/>
</dbReference>
<dbReference type="Pfam" id="PF01612">
    <property type="entry name" value="DNA_pol_A_exo1"/>
    <property type="match status" value="1"/>
</dbReference>
<name>A0A0F8YHK9_9ZZZZ</name>
<dbReference type="Gene3D" id="3.30.420.10">
    <property type="entry name" value="Ribonuclease H-like superfamily/Ribonuclease H"/>
    <property type="match status" value="1"/>
</dbReference>
<organism evidence="2">
    <name type="scientific">marine sediment metagenome</name>
    <dbReference type="NCBI Taxonomy" id="412755"/>
    <lineage>
        <taxon>unclassified sequences</taxon>
        <taxon>metagenomes</taxon>
        <taxon>ecological metagenomes</taxon>
    </lineage>
</organism>
<dbReference type="GO" id="GO:0008408">
    <property type="term" value="F:3'-5' exonuclease activity"/>
    <property type="evidence" value="ECO:0007669"/>
    <property type="project" value="InterPro"/>
</dbReference>
<dbReference type="AlphaFoldDB" id="A0A0F8YHK9"/>
<dbReference type="InterPro" id="IPR002562">
    <property type="entry name" value="3'-5'_exonuclease_dom"/>
</dbReference>
<feature type="non-terminal residue" evidence="2">
    <location>
        <position position="179"/>
    </location>
</feature>
<gene>
    <name evidence="2" type="ORF">LCGC14_3154470</name>
</gene>
<reference evidence="2" key="1">
    <citation type="journal article" date="2015" name="Nature">
        <title>Complex archaea that bridge the gap between prokaryotes and eukaryotes.</title>
        <authorList>
            <person name="Spang A."/>
            <person name="Saw J.H."/>
            <person name="Jorgensen S.L."/>
            <person name="Zaremba-Niedzwiedzka K."/>
            <person name="Martijn J."/>
            <person name="Lind A.E."/>
            <person name="van Eijk R."/>
            <person name="Schleper C."/>
            <person name="Guy L."/>
            <person name="Ettema T.J."/>
        </authorList>
    </citation>
    <scope>NUCLEOTIDE SEQUENCE</scope>
</reference>
<sequence>MTQISMFQAVAAEPPPKGWKPDELRPIPKDVKVVGFDTETTGLRWWDGDRAIGVSAAWREGNRLVEVYYPWGHSGGNLDEARVKEWAAAELFGRQLVGHNIRFDGHMMREWGLNTSVWLLADTGHMVALLDEHRAPNAWGLDSIGKDYLGEGKSEDYLDKTQMAAYHAHEVTRYARRDA</sequence>
<feature type="domain" description="3'-5' exonuclease" evidence="1">
    <location>
        <begin position="29"/>
        <end position="179"/>
    </location>
</feature>
<dbReference type="GO" id="GO:0003676">
    <property type="term" value="F:nucleic acid binding"/>
    <property type="evidence" value="ECO:0007669"/>
    <property type="project" value="InterPro"/>
</dbReference>
<comment type="caution">
    <text evidence="2">The sequence shown here is derived from an EMBL/GenBank/DDBJ whole genome shotgun (WGS) entry which is preliminary data.</text>
</comment>
<evidence type="ECO:0000313" key="2">
    <source>
        <dbReference type="EMBL" id="KKK47511.1"/>
    </source>
</evidence>
<accession>A0A0F8YHK9</accession>
<proteinExistence type="predicted"/>